<dbReference type="PRINTS" id="PR00344">
    <property type="entry name" value="BCTRLSENSOR"/>
</dbReference>
<feature type="transmembrane region" description="Helical" evidence="9">
    <location>
        <begin position="63"/>
        <end position="82"/>
    </location>
</feature>
<dbReference type="PANTHER" id="PTHR43711">
    <property type="entry name" value="TWO-COMPONENT HISTIDINE KINASE"/>
    <property type="match status" value="1"/>
</dbReference>
<dbReference type="InterPro" id="IPR029016">
    <property type="entry name" value="GAF-like_dom_sf"/>
</dbReference>
<keyword evidence="9" id="KW-0812">Transmembrane</keyword>
<feature type="transmembrane region" description="Helical" evidence="9">
    <location>
        <begin position="94"/>
        <end position="120"/>
    </location>
</feature>
<dbReference type="FunFam" id="1.10.287.130:FF:000001">
    <property type="entry name" value="Two-component sensor histidine kinase"/>
    <property type="match status" value="1"/>
</dbReference>
<dbReference type="CDD" id="cd16922">
    <property type="entry name" value="HATPase_EvgS-ArcB-TorS-like"/>
    <property type="match status" value="1"/>
</dbReference>
<feature type="transmembrane region" description="Helical" evidence="9">
    <location>
        <begin position="196"/>
        <end position="216"/>
    </location>
</feature>
<dbReference type="InterPro" id="IPR004358">
    <property type="entry name" value="Sig_transdc_His_kin-like_C"/>
</dbReference>
<evidence type="ECO:0000256" key="2">
    <source>
        <dbReference type="ARBA" id="ARBA00012438"/>
    </source>
</evidence>
<dbReference type="InterPro" id="IPR005467">
    <property type="entry name" value="His_kinase_dom"/>
</dbReference>
<dbReference type="InterPro" id="IPR003661">
    <property type="entry name" value="HisK_dim/P_dom"/>
</dbReference>
<dbReference type="FunFam" id="3.30.565.10:FF:000006">
    <property type="entry name" value="Sensor histidine kinase WalK"/>
    <property type="match status" value="1"/>
</dbReference>
<dbReference type="Pfam" id="PF02518">
    <property type="entry name" value="HATPase_c"/>
    <property type="match status" value="1"/>
</dbReference>
<dbReference type="InterPro" id="IPR003594">
    <property type="entry name" value="HATPase_dom"/>
</dbReference>
<dbReference type="InterPro" id="IPR036097">
    <property type="entry name" value="HisK_dim/P_sf"/>
</dbReference>
<protein>
    <recommendedName>
        <fullName evidence="2">histidine kinase</fullName>
        <ecNumber evidence="2">2.7.13.3</ecNumber>
    </recommendedName>
</protein>
<sequence>MFTIIVLLTAVCGNLFISLFTLLKNPKSATNRLFFMFTFVIAVYLVSNYQINQQSTDLTAFFWVKLVMCIAALINIFFYLLVATFPKQRTNFTFLSYVIIFGTTFGLMLASLTGFIFISAKPYGGGGIPGPAMPLFLLHTVIFLGGGFWVLIKKFKHSFGIEKIQIKLFLLGAVFMFLSLLVTNLLFVLIFKTSAFIDLLPVYTLIFVTCISYAIIKHRFLDIRLVVARTVSYTLLIGLFGLFYAFLFAILSSLFISTSLELRTVGVSTTLALVMAFSFQPIRRLLEKITDSVFYKENYDINKLLYNLALIMASTLRLEEVTHGILNEILDKMRISKGAFILIEKDLVFDIKSEKYKQVPSFSEEEIKILDQSHSTLIFDELEESELKNILRKQELSVVAHLRTEGKQVGLLILGNKLSGDIFTEQDIRLIEILTPEAAIAIQNAKAYEEIRRFNITLQEEVNKATKDLQEANIKLQELDKLKDEFVSLASHELRTPMTAIKGSLSTILDGYTGQINASTKEFLTAAFNENDRLIRLVNNLLNISRIEAGRITFTITKIDLDKLIKEVKEILINLIGNALKFTHQGGVTVSVFEKDNMITTAVSDTGHGIAKEDQDLLFKKFSQVKGSYAKQSGGTGLGLYISKKMIEGMKGNIWLESEVGKGSTFYFSLPKAL</sequence>
<keyword evidence="4" id="KW-0808">Transferase</keyword>
<keyword evidence="9" id="KW-1133">Transmembrane helix</keyword>
<feature type="domain" description="Histidine kinase" evidence="10">
    <location>
        <begin position="489"/>
        <end position="674"/>
    </location>
</feature>
<evidence type="ECO:0000256" key="4">
    <source>
        <dbReference type="ARBA" id="ARBA00022679"/>
    </source>
</evidence>
<dbReference type="SMART" id="SM00388">
    <property type="entry name" value="HisKA"/>
    <property type="match status" value="1"/>
</dbReference>
<dbReference type="Proteomes" id="UP000034176">
    <property type="component" value="Unassembled WGS sequence"/>
</dbReference>
<proteinExistence type="predicted"/>
<dbReference type="GO" id="GO:0000155">
    <property type="term" value="F:phosphorelay sensor kinase activity"/>
    <property type="evidence" value="ECO:0007669"/>
    <property type="project" value="InterPro"/>
</dbReference>
<accession>A0A0G0ASJ5</accession>
<feature type="transmembrane region" description="Helical" evidence="9">
    <location>
        <begin position="132"/>
        <end position="152"/>
    </location>
</feature>
<evidence type="ECO:0000256" key="7">
    <source>
        <dbReference type="ARBA" id="ARBA00023136"/>
    </source>
</evidence>
<keyword evidence="6" id="KW-0902">Two-component regulatory system</keyword>
<dbReference type="PATRIC" id="fig|1618434.3.peg.219"/>
<reference evidence="11 12" key="1">
    <citation type="journal article" date="2015" name="Nature">
        <title>rRNA introns, odd ribosomes, and small enigmatic genomes across a large radiation of phyla.</title>
        <authorList>
            <person name="Brown C.T."/>
            <person name="Hug L.A."/>
            <person name="Thomas B.C."/>
            <person name="Sharon I."/>
            <person name="Castelle C.J."/>
            <person name="Singh A."/>
            <person name="Wilkins M.J."/>
            <person name="Williams K.H."/>
            <person name="Banfield J.F."/>
        </authorList>
    </citation>
    <scope>NUCLEOTIDE SEQUENCE [LARGE SCALE GENOMIC DNA]</scope>
</reference>
<evidence type="ECO:0000256" key="5">
    <source>
        <dbReference type="ARBA" id="ARBA00022777"/>
    </source>
</evidence>
<dbReference type="Gene3D" id="3.30.450.40">
    <property type="match status" value="1"/>
</dbReference>
<dbReference type="Gene3D" id="1.10.287.130">
    <property type="match status" value="1"/>
</dbReference>
<dbReference type="InterPro" id="IPR036890">
    <property type="entry name" value="HATPase_C_sf"/>
</dbReference>
<feature type="transmembrane region" description="Helical" evidence="9">
    <location>
        <begin position="33"/>
        <end position="51"/>
    </location>
</feature>
<dbReference type="InterPro" id="IPR031621">
    <property type="entry name" value="HisKA_7TM"/>
</dbReference>
<dbReference type="AlphaFoldDB" id="A0A0G0ASJ5"/>
<evidence type="ECO:0000256" key="3">
    <source>
        <dbReference type="ARBA" id="ARBA00022553"/>
    </source>
</evidence>
<organism evidence="11 12">
    <name type="scientific">Candidatus Gottesmanbacteria bacterium GW2011_GWA1_34_13</name>
    <dbReference type="NCBI Taxonomy" id="1618434"/>
    <lineage>
        <taxon>Bacteria</taxon>
        <taxon>Candidatus Gottesmaniibacteriota</taxon>
    </lineage>
</organism>
<keyword evidence="5 11" id="KW-0418">Kinase</keyword>
<evidence type="ECO:0000256" key="9">
    <source>
        <dbReference type="SAM" id="Phobius"/>
    </source>
</evidence>
<dbReference type="PROSITE" id="PS50109">
    <property type="entry name" value="HIS_KIN"/>
    <property type="match status" value="1"/>
</dbReference>
<dbReference type="Gene3D" id="3.30.565.10">
    <property type="entry name" value="Histidine kinase-like ATPase, C-terminal domain"/>
    <property type="match status" value="1"/>
</dbReference>
<dbReference type="SUPFAM" id="SSF55874">
    <property type="entry name" value="ATPase domain of HSP90 chaperone/DNA topoisomerase II/histidine kinase"/>
    <property type="match status" value="1"/>
</dbReference>
<keyword evidence="8" id="KW-0175">Coiled coil</keyword>
<evidence type="ECO:0000313" key="12">
    <source>
        <dbReference type="Proteomes" id="UP000034176"/>
    </source>
</evidence>
<comment type="caution">
    <text evidence="11">The sequence shown here is derived from an EMBL/GenBank/DDBJ whole genome shotgun (WGS) entry which is preliminary data.</text>
</comment>
<gene>
    <name evidence="11" type="ORF">UR52_C0002G0097</name>
</gene>
<evidence type="ECO:0000256" key="1">
    <source>
        <dbReference type="ARBA" id="ARBA00000085"/>
    </source>
</evidence>
<name>A0A0G0ASJ5_9BACT</name>
<feature type="transmembrane region" description="Helical" evidence="9">
    <location>
        <begin position="164"/>
        <end position="190"/>
    </location>
</feature>
<feature type="coiled-coil region" evidence="8">
    <location>
        <begin position="455"/>
        <end position="482"/>
    </location>
</feature>
<dbReference type="PANTHER" id="PTHR43711:SF31">
    <property type="entry name" value="HISTIDINE KINASE"/>
    <property type="match status" value="1"/>
</dbReference>
<evidence type="ECO:0000256" key="6">
    <source>
        <dbReference type="ARBA" id="ARBA00023012"/>
    </source>
</evidence>
<feature type="transmembrane region" description="Helical" evidence="9">
    <location>
        <begin position="236"/>
        <end position="256"/>
    </location>
</feature>
<dbReference type="SUPFAM" id="SSF55781">
    <property type="entry name" value="GAF domain-like"/>
    <property type="match status" value="1"/>
</dbReference>
<dbReference type="STRING" id="1618434.UR52_C0002G0097"/>
<dbReference type="Pfam" id="PF16927">
    <property type="entry name" value="HisKA_7TM"/>
    <property type="match status" value="1"/>
</dbReference>
<dbReference type="SUPFAM" id="SSF47384">
    <property type="entry name" value="Homodimeric domain of signal transducing histidine kinase"/>
    <property type="match status" value="1"/>
</dbReference>
<keyword evidence="3" id="KW-0597">Phosphoprotein</keyword>
<comment type="catalytic activity">
    <reaction evidence="1">
        <text>ATP + protein L-histidine = ADP + protein N-phospho-L-histidine.</text>
        <dbReference type="EC" id="2.7.13.3"/>
    </reaction>
</comment>
<dbReference type="InterPro" id="IPR050736">
    <property type="entry name" value="Sensor_HK_Regulatory"/>
</dbReference>
<dbReference type="EC" id="2.7.13.3" evidence="2"/>
<evidence type="ECO:0000256" key="8">
    <source>
        <dbReference type="SAM" id="Coils"/>
    </source>
</evidence>
<evidence type="ECO:0000313" key="11">
    <source>
        <dbReference type="EMBL" id="KKP59869.1"/>
    </source>
</evidence>
<dbReference type="SMART" id="SM00387">
    <property type="entry name" value="HATPase_c"/>
    <property type="match status" value="1"/>
</dbReference>
<dbReference type="EMBL" id="LBPN01000002">
    <property type="protein sequence ID" value="KKP59869.1"/>
    <property type="molecule type" value="Genomic_DNA"/>
</dbReference>
<dbReference type="Pfam" id="PF00512">
    <property type="entry name" value="HisKA"/>
    <property type="match status" value="1"/>
</dbReference>
<keyword evidence="7 9" id="KW-0472">Membrane</keyword>
<dbReference type="CDD" id="cd00082">
    <property type="entry name" value="HisKA"/>
    <property type="match status" value="1"/>
</dbReference>
<evidence type="ECO:0000259" key="10">
    <source>
        <dbReference type="PROSITE" id="PS50109"/>
    </source>
</evidence>
<feature type="transmembrane region" description="Helical" evidence="9">
    <location>
        <begin position="6"/>
        <end position="23"/>
    </location>
</feature>